<dbReference type="Gene3D" id="3.40.50.2300">
    <property type="match status" value="2"/>
</dbReference>
<feature type="compositionally biased region" description="Polar residues" evidence="3">
    <location>
        <begin position="31"/>
        <end position="50"/>
    </location>
</feature>
<evidence type="ECO:0000256" key="2">
    <source>
        <dbReference type="ARBA" id="ARBA00007639"/>
    </source>
</evidence>
<proteinExistence type="inferred from homology"/>
<dbReference type="InterPro" id="IPR025997">
    <property type="entry name" value="SBP_2_dom"/>
</dbReference>
<gene>
    <name evidence="6" type="primary">rbsB</name>
    <name evidence="6" type="ORF">GCM10010911_28900</name>
</gene>
<dbReference type="Proteomes" id="UP000612456">
    <property type="component" value="Unassembled WGS sequence"/>
</dbReference>
<organism evidence="6 7">
    <name type="scientific">Paenibacillus nasutitermitis</name>
    <dbReference type="NCBI Taxonomy" id="1652958"/>
    <lineage>
        <taxon>Bacteria</taxon>
        <taxon>Bacillati</taxon>
        <taxon>Bacillota</taxon>
        <taxon>Bacilli</taxon>
        <taxon>Bacillales</taxon>
        <taxon>Paenibacillaceae</taxon>
        <taxon>Paenibacillus</taxon>
    </lineage>
</organism>
<evidence type="ECO:0000256" key="4">
    <source>
        <dbReference type="SAM" id="SignalP"/>
    </source>
</evidence>
<feature type="domain" description="Periplasmic binding protein" evidence="5">
    <location>
        <begin position="69"/>
        <end position="325"/>
    </location>
</feature>
<dbReference type="CDD" id="cd06305">
    <property type="entry name" value="PBP1_methylthioribose_binding-like"/>
    <property type="match status" value="1"/>
</dbReference>
<dbReference type="InterPro" id="IPR028082">
    <property type="entry name" value="Peripla_BP_I"/>
</dbReference>
<evidence type="ECO:0000313" key="7">
    <source>
        <dbReference type="Proteomes" id="UP000612456"/>
    </source>
</evidence>
<dbReference type="Pfam" id="PF13407">
    <property type="entry name" value="Peripla_BP_4"/>
    <property type="match status" value="1"/>
</dbReference>
<keyword evidence="7" id="KW-1185">Reference proteome</keyword>
<name>A0A916Z0Z2_9BACL</name>
<keyword evidence="4" id="KW-0732">Signal</keyword>
<dbReference type="AlphaFoldDB" id="A0A916Z0Z2"/>
<dbReference type="RefSeq" id="WP_188992650.1">
    <property type="nucleotide sequence ID" value="NZ_BMHP01000002.1"/>
</dbReference>
<feature type="signal peptide" evidence="4">
    <location>
        <begin position="1"/>
        <end position="22"/>
    </location>
</feature>
<comment type="subcellular location">
    <subcellularLocation>
        <location evidence="1">Cell envelope</location>
    </subcellularLocation>
</comment>
<dbReference type="GO" id="GO:0030246">
    <property type="term" value="F:carbohydrate binding"/>
    <property type="evidence" value="ECO:0007669"/>
    <property type="project" value="TreeGrafter"/>
</dbReference>
<dbReference type="GO" id="GO:0030288">
    <property type="term" value="C:outer membrane-bounded periplasmic space"/>
    <property type="evidence" value="ECO:0007669"/>
    <property type="project" value="TreeGrafter"/>
</dbReference>
<sequence length="382" mass="41229">MKQWGKASILLLAFAIMVVLSACGNKANENNNTAGGNKTSNQEGETNQAGSPEPSDATKNLDALKGKKIALIMQFNTGTFSSQYIQGVKDQVTKFGGEVQVFAADNDLAKMASNLDAAINQGFDGILIDHGQAGALEAGVKRAVEQKIQVIAFDADLKVPEVTVLQQDDAKLTEMTLNKLSEDAGGKGSIVKVWVAGFAPMERRNVAYKAFLDSNPDFKEIAAFGNANNPAMDAQSQMEAVLKKYPNKGDITAVWASWDEFAKGATRAIQQAGRTEIKVYGIDMSDEDLQLIQDSNSPWVASAAVDPISIGSVQVRYLYQKFNGDQTDETVVLEPTLVKREDLPALPEKVNTTQLSEHVEGWGSSEQGYTDLLKELEASTAK</sequence>
<feature type="region of interest" description="Disordered" evidence="3">
    <location>
        <begin position="31"/>
        <end position="57"/>
    </location>
</feature>
<reference evidence="6" key="2">
    <citation type="submission" date="2020-09" db="EMBL/GenBank/DDBJ databases">
        <authorList>
            <person name="Sun Q."/>
            <person name="Zhou Y."/>
        </authorList>
    </citation>
    <scope>NUCLEOTIDE SEQUENCE</scope>
    <source>
        <strain evidence="6">CGMCC 1.15178</strain>
    </source>
</reference>
<protein>
    <submittedName>
        <fullName evidence="6">Methylthioribose-binding protein</fullName>
    </submittedName>
</protein>
<accession>A0A916Z0Z2</accession>
<evidence type="ECO:0000313" key="6">
    <source>
        <dbReference type="EMBL" id="GGD69268.1"/>
    </source>
</evidence>
<reference evidence="6" key="1">
    <citation type="journal article" date="2014" name="Int. J. Syst. Evol. Microbiol.">
        <title>Complete genome sequence of Corynebacterium casei LMG S-19264T (=DSM 44701T), isolated from a smear-ripened cheese.</title>
        <authorList>
            <consortium name="US DOE Joint Genome Institute (JGI-PGF)"/>
            <person name="Walter F."/>
            <person name="Albersmeier A."/>
            <person name="Kalinowski J."/>
            <person name="Ruckert C."/>
        </authorList>
    </citation>
    <scope>NUCLEOTIDE SEQUENCE</scope>
    <source>
        <strain evidence="6">CGMCC 1.15178</strain>
    </source>
</reference>
<dbReference type="PANTHER" id="PTHR30036">
    <property type="entry name" value="D-XYLOSE-BINDING PERIPLASMIC PROTEIN"/>
    <property type="match status" value="1"/>
</dbReference>
<comment type="caution">
    <text evidence="6">The sequence shown here is derived from an EMBL/GenBank/DDBJ whole genome shotgun (WGS) entry which is preliminary data.</text>
</comment>
<feature type="chain" id="PRO_5039556803" evidence="4">
    <location>
        <begin position="23"/>
        <end position="382"/>
    </location>
</feature>
<comment type="similarity">
    <text evidence="2">Belongs to the bacterial solute-binding protein 2 family.</text>
</comment>
<dbReference type="PROSITE" id="PS51257">
    <property type="entry name" value="PROKAR_LIPOPROTEIN"/>
    <property type="match status" value="1"/>
</dbReference>
<evidence type="ECO:0000256" key="1">
    <source>
        <dbReference type="ARBA" id="ARBA00004196"/>
    </source>
</evidence>
<dbReference type="InterPro" id="IPR050555">
    <property type="entry name" value="Bact_Solute-Bind_Prot2"/>
</dbReference>
<dbReference type="SUPFAM" id="SSF53822">
    <property type="entry name" value="Periplasmic binding protein-like I"/>
    <property type="match status" value="1"/>
</dbReference>
<evidence type="ECO:0000259" key="5">
    <source>
        <dbReference type="Pfam" id="PF13407"/>
    </source>
</evidence>
<evidence type="ECO:0000256" key="3">
    <source>
        <dbReference type="SAM" id="MobiDB-lite"/>
    </source>
</evidence>
<dbReference type="PANTHER" id="PTHR30036:SF7">
    <property type="entry name" value="ABC TRANSPORTER PERIPLASMIC-BINDING PROTEIN YPHF"/>
    <property type="match status" value="1"/>
</dbReference>
<dbReference type="EMBL" id="BMHP01000002">
    <property type="protein sequence ID" value="GGD69268.1"/>
    <property type="molecule type" value="Genomic_DNA"/>
</dbReference>